<accession>A0AAX2ZWB6</accession>
<dbReference type="AlphaFoldDB" id="A0AAX2ZWB6"/>
<protein>
    <submittedName>
        <fullName evidence="1">MbtH family NRPS accessory protein</fullName>
    </submittedName>
</protein>
<reference evidence="1 2" key="1">
    <citation type="journal article" date="2022" name="BMC Genomics">
        <title>Comparative genome analysis of mycobacteria focusing on tRNA and non-coding RNA.</title>
        <authorList>
            <person name="Behra P.R.K."/>
            <person name="Pettersson B.M.F."/>
            <person name="Ramesh M."/>
            <person name="Das S."/>
            <person name="Dasgupta S."/>
            <person name="Kirsebom L.A."/>
        </authorList>
    </citation>
    <scope>NUCLEOTIDE SEQUENCE [LARGE SCALE GENOMIC DNA]</scope>
    <source>
        <strain evidence="1 2">DSM 44677</strain>
    </source>
</reference>
<gene>
    <name evidence="1" type="ORF">H5U98_27335</name>
</gene>
<evidence type="ECO:0000313" key="1">
    <source>
        <dbReference type="EMBL" id="UNB99152.1"/>
    </source>
</evidence>
<organism evidence="1 2">
    <name type="scientific">Mycolicibacterium boenickei</name>
    <dbReference type="NCBI Taxonomy" id="146017"/>
    <lineage>
        <taxon>Bacteria</taxon>
        <taxon>Bacillati</taxon>
        <taxon>Actinomycetota</taxon>
        <taxon>Actinomycetes</taxon>
        <taxon>Mycobacteriales</taxon>
        <taxon>Mycobacteriaceae</taxon>
        <taxon>Mycolicibacterium</taxon>
    </lineage>
</organism>
<dbReference type="EMBL" id="CP060016">
    <property type="protein sequence ID" value="UNB99152.1"/>
    <property type="molecule type" value="Genomic_DNA"/>
</dbReference>
<evidence type="ECO:0000313" key="2">
    <source>
        <dbReference type="Proteomes" id="UP001162885"/>
    </source>
</evidence>
<proteinExistence type="predicted"/>
<name>A0AAX2ZWB6_9MYCO</name>
<dbReference type="Proteomes" id="UP001162885">
    <property type="component" value="Chromosome"/>
</dbReference>
<sequence>MNDCHWSTWRRGQVNVDEEHSLSVTSAEVPAGSAAMSGEGAGAAFLDYIELNLAGALSKILSASRWGVPMTIDEQSVPVERAQADTSSSVTRCHRIALSGSAEADRVEALS</sequence>